<comment type="caution">
    <text evidence="10">The sequence shown here is derived from an EMBL/GenBank/DDBJ whole genome shotgun (WGS) entry which is preliminary data.</text>
</comment>
<dbReference type="InterPro" id="IPR000304">
    <property type="entry name" value="Pyrroline-COOH_reductase"/>
</dbReference>
<dbReference type="Pfam" id="PF14748">
    <property type="entry name" value="P5CR_dimer"/>
    <property type="match status" value="1"/>
</dbReference>
<evidence type="ECO:0000256" key="7">
    <source>
        <dbReference type="RuleBase" id="RU003903"/>
    </source>
</evidence>
<feature type="binding site" evidence="6">
    <location>
        <begin position="69"/>
        <end position="72"/>
    </location>
    <ligand>
        <name>NADP(+)</name>
        <dbReference type="ChEBI" id="CHEBI:58349"/>
    </ligand>
</feature>
<dbReference type="GO" id="GO:0055129">
    <property type="term" value="P:L-proline biosynthetic process"/>
    <property type="evidence" value="ECO:0007669"/>
    <property type="project" value="UniProtKB-UniRule"/>
</dbReference>
<evidence type="ECO:0000313" key="10">
    <source>
        <dbReference type="EMBL" id="KGQ32843.1"/>
    </source>
</evidence>
<comment type="catalytic activity">
    <reaction evidence="4">
        <text>L-proline + NAD(+) = (S)-1-pyrroline-5-carboxylate + NADH + 2 H(+)</text>
        <dbReference type="Rhea" id="RHEA:14105"/>
        <dbReference type="ChEBI" id="CHEBI:15378"/>
        <dbReference type="ChEBI" id="CHEBI:17388"/>
        <dbReference type="ChEBI" id="CHEBI:57540"/>
        <dbReference type="ChEBI" id="CHEBI:57945"/>
        <dbReference type="ChEBI" id="CHEBI:60039"/>
        <dbReference type="EC" id="1.5.1.2"/>
    </reaction>
</comment>
<evidence type="ECO:0000259" key="8">
    <source>
        <dbReference type="Pfam" id="PF03807"/>
    </source>
</evidence>
<sequence>MQQKKIAFIGGGNMARAIALGLLAKGYQADHIMICDHNENKRQAFAEKGILTTAVSTSAIEFAEVILLAVKPQNMQQTCQAFQQYDLQQKWLISIAAGISVDTLQRYLPSAKQIVRVMPNTPALIGEGMSGLYANPNVTAEFKQYATALFNAIGQSCWVETEADINTIIAASASSPAYFFLFMEAMQKTAMAMGLDEQQSRLLVQQTALGAAQMVIKNPDLSLETLRQQVTSKGGTTAAAINVFQQHQLEQTIAQAMQAAVARAEEMEKLF</sequence>
<dbReference type="FunFam" id="1.10.3730.10:FF:000001">
    <property type="entry name" value="Pyrroline-5-carboxylate reductase"/>
    <property type="match status" value="1"/>
</dbReference>
<evidence type="ECO:0000256" key="2">
    <source>
        <dbReference type="ARBA" id="ARBA00022857"/>
    </source>
</evidence>
<dbReference type="RefSeq" id="WP_039083668.1">
    <property type="nucleotide sequence ID" value="NZ_JAGMUQ010000018.1"/>
</dbReference>
<keyword evidence="3 4" id="KW-0560">Oxidoreductase</keyword>
<comment type="subcellular location">
    <subcellularLocation>
        <location evidence="4">Cytoplasm</location>
    </subcellularLocation>
</comment>
<name>A0A0A2XKV7_9PAST</name>
<dbReference type="Gene3D" id="1.10.3730.10">
    <property type="entry name" value="ProC C-terminal domain-like"/>
    <property type="match status" value="1"/>
</dbReference>
<keyword evidence="2 4" id="KW-0521">NADP</keyword>
<dbReference type="InterPro" id="IPR053790">
    <property type="entry name" value="P5CR-like_CS"/>
</dbReference>
<keyword evidence="4" id="KW-0963">Cytoplasm</keyword>
<dbReference type="UniPathway" id="UPA00098">
    <property type="reaction ID" value="UER00361"/>
</dbReference>
<dbReference type="Pfam" id="PF03807">
    <property type="entry name" value="F420_oxidored"/>
    <property type="match status" value="1"/>
</dbReference>
<evidence type="ECO:0000256" key="1">
    <source>
        <dbReference type="ARBA" id="ARBA00005525"/>
    </source>
</evidence>
<feature type="domain" description="Pyrroline-5-carboxylate reductase dimerisation" evidence="9">
    <location>
        <begin position="162"/>
        <end position="267"/>
    </location>
</feature>
<dbReference type="InterPro" id="IPR008927">
    <property type="entry name" value="6-PGluconate_DH-like_C_sf"/>
</dbReference>
<dbReference type="GO" id="GO:0004735">
    <property type="term" value="F:pyrroline-5-carboxylate reductase activity"/>
    <property type="evidence" value="ECO:0007669"/>
    <property type="project" value="UniProtKB-UniRule"/>
</dbReference>
<dbReference type="HAMAP" id="MF_01925">
    <property type="entry name" value="P5C_reductase"/>
    <property type="match status" value="1"/>
</dbReference>
<comment type="catalytic activity">
    <reaction evidence="4 7">
        <text>L-proline + NADP(+) = (S)-1-pyrroline-5-carboxylate + NADPH + 2 H(+)</text>
        <dbReference type="Rhea" id="RHEA:14109"/>
        <dbReference type="ChEBI" id="CHEBI:15378"/>
        <dbReference type="ChEBI" id="CHEBI:17388"/>
        <dbReference type="ChEBI" id="CHEBI:57783"/>
        <dbReference type="ChEBI" id="CHEBI:58349"/>
        <dbReference type="ChEBI" id="CHEBI:60039"/>
        <dbReference type="EC" id="1.5.1.2"/>
    </reaction>
</comment>
<dbReference type="Proteomes" id="UP000030526">
    <property type="component" value="Unassembled WGS sequence"/>
</dbReference>
<organism evidence="10 11">
    <name type="scientific">Gallibacterium anatis</name>
    <dbReference type="NCBI Taxonomy" id="750"/>
    <lineage>
        <taxon>Bacteria</taxon>
        <taxon>Pseudomonadati</taxon>
        <taxon>Pseudomonadota</taxon>
        <taxon>Gammaproteobacteria</taxon>
        <taxon>Pasteurellales</taxon>
        <taxon>Pasteurellaceae</taxon>
        <taxon>Gallibacterium</taxon>
    </lineage>
</organism>
<comment type="similarity">
    <text evidence="1 4 7">Belongs to the pyrroline-5-carboxylate reductase family.</text>
</comment>
<dbReference type="SUPFAM" id="SSF51735">
    <property type="entry name" value="NAD(P)-binding Rossmann-fold domains"/>
    <property type="match status" value="1"/>
</dbReference>
<dbReference type="EMBL" id="JPXS01000017">
    <property type="protein sequence ID" value="KGQ32843.1"/>
    <property type="molecule type" value="Genomic_DNA"/>
</dbReference>
<comment type="function">
    <text evidence="4">Catalyzes the reduction of 1-pyrroline-5-carboxylate (PCA) to L-proline.</text>
</comment>
<dbReference type="GO" id="GO:0005737">
    <property type="term" value="C:cytoplasm"/>
    <property type="evidence" value="ECO:0007669"/>
    <property type="project" value="UniProtKB-SubCell"/>
</dbReference>
<gene>
    <name evidence="4" type="primary">proC</name>
    <name evidence="10" type="ORF">JP32_03835</name>
</gene>
<dbReference type="InterPro" id="IPR036291">
    <property type="entry name" value="NAD(P)-bd_dom_sf"/>
</dbReference>
<dbReference type="Gene3D" id="3.40.50.720">
    <property type="entry name" value="NAD(P)-binding Rossmann-like Domain"/>
    <property type="match status" value="1"/>
</dbReference>
<dbReference type="PROSITE" id="PS00521">
    <property type="entry name" value="P5CR"/>
    <property type="match status" value="1"/>
</dbReference>
<evidence type="ECO:0000259" key="9">
    <source>
        <dbReference type="Pfam" id="PF14748"/>
    </source>
</evidence>
<comment type="pathway">
    <text evidence="4 7">Amino-acid biosynthesis; L-proline biosynthesis; L-proline from L-glutamate 5-semialdehyde: step 1/1.</text>
</comment>
<protein>
    <recommendedName>
        <fullName evidence="4 5">Pyrroline-5-carboxylate reductase</fullName>
        <shortName evidence="4">P5C reductase</shortName>
        <shortName evidence="4">P5CR</shortName>
        <ecNumber evidence="4 5">1.5.1.2</ecNumber>
    </recommendedName>
    <alternativeName>
        <fullName evidence="4">PCA reductase</fullName>
    </alternativeName>
</protein>
<keyword evidence="4 7" id="KW-0641">Proline biosynthesis</keyword>
<dbReference type="InterPro" id="IPR029036">
    <property type="entry name" value="P5CR_dimer"/>
</dbReference>
<accession>A0A0A2XKV7</accession>
<evidence type="ECO:0000256" key="3">
    <source>
        <dbReference type="ARBA" id="ARBA00023002"/>
    </source>
</evidence>
<proteinExistence type="inferred from homology"/>
<dbReference type="InterPro" id="IPR028939">
    <property type="entry name" value="P5C_Rdtase_cat_N"/>
</dbReference>
<dbReference type="AlphaFoldDB" id="A0A0A2XKV7"/>
<dbReference type="PIRSF" id="PIRSF000193">
    <property type="entry name" value="Pyrrol-5-carb_rd"/>
    <property type="match status" value="1"/>
</dbReference>
<evidence type="ECO:0000313" key="11">
    <source>
        <dbReference type="Proteomes" id="UP000030526"/>
    </source>
</evidence>
<evidence type="ECO:0000256" key="4">
    <source>
        <dbReference type="HAMAP-Rule" id="MF_01925"/>
    </source>
</evidence>
<dbReference type="NCBIfam" id="TIGR00112">
    <property type="entry name" value="proC"/>
    <property type="match status" value="1"/>
</dbReference>
<evidence type="ECO:0000256" key="6">
    <source>
        <dbReference type="PIRSR" id="PIRSR000193-1"/>
    </source>
</evidence>
<keyword evidence="4 7" id="KW-0028">Amino-acid biosynthesis</keyword>
<dbReference type="PANTHER" id="PTHR11645">
    <property type="entry name" value="PYRROLINE-5-CARBOXYLATE REDUCTASE"/>
    <property type="match status" value="1"/>
</dbReference>
<feature type="domain" description="Pyrroline-5-carboxylate reductase catalytic N-terminal" evidence="8">
    <location>
        <begin position="5"/>
        <end position="98"/>
    </location>
</feature>
<feature type="binding site" evidence="6">
    <location>
        <begin position="9"/>
        <end position="14"/>
    </location>
    <ligand>
        <name>NADP(+)</name>
        <dbReference type="ChEBI" id="CHEBI:58349"/>
    </ligand>
</feature>
<dbReference type="SUPFAM" id="SSF48179">
    <property type="entry name" value="6-phosphogluconate dehydrogenase C-terminal domain-like"/>
    <property type="match status" value="1"/>
</dbReference>
<dbReference type="EC" id="1.5.1.2" evidence="4 5"/>
<evidence type="ECO:0000256" key="5">
    <source>
        <dbReference type="NCBIfam" id="TIGR00112"/>
    </source>
</evidence>
<reference evidence="10 11" key="1">
    <citation type="submission" date="2014-08" db="EMBL/GenBank/DDBJ databases">
        <title>Chaperone-usher fimbriae in a diverse selection of Gallibacterium genomes.</title>
        <authorList>
            <person name="Kudirkiene E."/>
            <person name="Bager R.J."/>
            <person name="Johnson T.J."/>
            <person name="Bojesen A.M."/>
        </authorList>
    </citation>
    <scope>NUCLEOTIDE SEQUENCE [LARGE SCALE GENOMIC DNA]</scope>
    <source>
        <strain evidence="10 11">20558/3kl.</strain>
    </source>
</reference>
<dbReference type="PANTHER" id="PTHR11645:SF0">
    <property type="entry name" value="PYRROLINE-5-CARBOXYLATE REDUCTASE 3"/>
    <property type="match status" value="1"/>
</dbReference>